<evidence type="ECO:0000256" key="2">
    <source>
        <dbReference type="ARBA" id="ARBA00022741"/>
    </source>
</evidence>
<evidence type="ECO:0000259" key="6">
    <source>
        <dbReference type="Pfam" id="PF08264"/>
    </source>
</evidence>
<dbReference type="InterPro" id="IPR009080">
    <property type="entry name" value="tRNAsynth_Ia_anticodon-bd"/>
</dbReference>
<dbReference type="GO" id="GO:0006418">
    <property type="term" value="P:tRNA aminoacylation for protein translation"/>
    <property type="evidence" value="ECO:0007669"/>
    <property type="project" value="InterPro"/>
</dbReference>
<name>A0A7S3CPZ5_9SPIT</name>
<proteinExistence type="predicted"/>
<keyword evidence="4" id="KW-0648">Protein biosynthesis</keyword>
<evidence type="ECO:0000256" key="5">
    <source>
        <dbReference type="ARBA" id="ARBA00023146"/>
    </source>
</evidence>
<gene>
    <name evidence="7" type="ORF">SRAS04492_LOCUS6110</name>
</gene>
<dbReference type="GO" id="GO:0004812">
    <property type="term" value="F:aminoacyl-tRNA ligase activity"/>
    <property type="evidence" value="ECO:0007669"/>
    <property type="project" value="UniProtKB-KW"/>
</dbReference>
<organism evidence="7">
    <name type="scientific">Strombidium rassoulzadegani</name>
    <dbReference type="NCBI Taxonomy" id="1082188"/>
    <lineage>
        <taxon>Eukaryota</taxon>
        <taxon>Sar</taxon>
        <taxon>Alveolata</taxon>
        <taxon>Ciliophora</taxon>
        <taxon>Intramacronucleata</taxon>
        <taxon>Spirotrichea</taxon>
        <taxon>Oligotrichia</taxon>
        <taxon>Strombidiidae</taxon>
        <taxon>Strombidium</taxon>
    </lineage>
</organism>
<dbReference type="SUPFAM" id="SSF47323">
    <property type="entry name" value="Anticodon-binding domain of a subclass of class I aminoacyl-tRNA synthetases"/>
    <property type="match status" value="1"/>
</dbReference>
<keyword evidence="1" id="KW-0436">Ligase</keyword>
<accession>A0A7S3CPZ5</accession>
<keyword evidence="3" id="KW-0067">ATP-binding</keyword>
<dbReference type="GO" id="GO:0005524">
    <property type="term" value="F:ATP binding"/>
    <property type="evidence" value="ECO:0007669"/>
    <property type="project" value="UniProtKB-KW"/>
</dbReference>
<dbReference type="Pfam" id="PF08264">
    <property type="entry name" value="Anticodon_1"/>
    <property type="match status" value="1"/>
</dbReference>
<keyword evidence="2" id="KW-0547">Nucleotide-binding</keyword>
<reference evidence="7" key="1">
    <citation type="submission" date="2021-01" db="EMBL/GenBank/DDBJ databases">
        <authorList>
            <person name="Corre E."/>
            <person name="Pelletier E."/>
            <person name="Niang G."/>
            <person name="Scheremetjew M."/>
            <person name="Finn R."/>
            <person name="Kale V."/>
            <person name="Holt S."/>
            <person name="Cochrane G."/>
            <person name="Meng A."/>
            <person name="Brown T."/>
            <person name="Cohen L."/>
        </authorList>
    </citation>
    <scope>NUCLEOTIDE SEQUENCE</scope>
    <source>
        <strain evidence="7">Ras09</strain>
    </source>
</reference>
<keyword evidence="5" id="KW-0030">Aminoacyl-tRNA synthetase</keyword>
<dbReference type="Gene3D" id="1.10.730.10">
    <property type="entry name" value="Isoleucyl-tRNA Synthetase, Domain 1"/>
    <property type="match status" value="1"/>
</dbReference>
<evidence type="ECO:0000256" key="4">
    <source>
        <dbReference type="ARBA" id="ARBA00022917"/>
    </source>
</evidence>
<evidence type="ECO:0000256" key="3">
    <source>
        <dbReference type="ARBA" id="ARBA00022840"/>
    </source>
</evidence>
<evidence type="ECO:0000256" key="1">
    <source>
        <dbReference type="ARBA" id="ARBA00022598"/>
    </source>
</evidence>
<protein>
    <recommendedName>
        <fullName evidence="6">Methionyl/Valyl/Leucyl/Isoleucyl-tRNA synthetase anticodon-binding domain-containing protein</fullName>
    </recommendedName>
</protein>
<sequence>MEPAELLMNQSADFGLLSSVDKMVQMQTMQFMLDQQHLLDVSLDIRAYSGKLEEFAESTALNFYLEFAQNRLKRLAEEKEGQEEGKYGLYRDPRLLKRSTLQTLNLVLQALLVSASPILVYTCQELFDALDSRLLYLPESAPEKPKTVFQMVWPLDLIKKSQLLDKYGYVQQRFEHKDALQKILEVREKVGAINTQFMEKQAQRLKKLNEIELESGRGPKYGPKRLKVVFVEGVARNEKEEFEVADAIESVLENDLEDFFFGCRVQVVSKESKAHEGKRRVKVKDNIFCLL</sequence>
<dbReference type="InterPro" id="IPR013155">
    <property type="entry name" value="M/V/L/I-tRNA-synth_anticd-bd"/>
</dbReference>
<dbReference type="EMBL" id="HBIA01012098">
    <property type="protein sequence ID" value="CAE0234306.1"/>
    <property type="molecule type" value="Transcribed_RNA"/>
</dbReference>
<evidence type="ECO:0000313" key="7">
    <source>
        <dbReference type="EMBL" id="CAE0234306.1"/>
    </source>
</evidence>
<dbReference type="AlphaFoldDB" id="A0A7S3CPZ5"/>
<feature type="domain" description="Methionyl/Valyl/Leucyl/Isoleucyl-tRNA synthetase anticodon-binding" evidence="6">
    <location>
        <begin position="50"/>
        <end position="190"/>
    </location>
</feature>